<evidence type="ECO:0000313" key="3">
    <source>
        <dbReference type="Proteomes" id="UP001420932"/>
    </source>
</evidence>
<keyword evidence="3" id="KW-1185">Reference proteome</keyword>
<evidence type="ECO:0000256" key="1">
    <source>
        <dbReference type="SAM" id="MobiDB-lite"/>
    </source>
</evidence>
<dbReference type="EMBL" id="JBBNAF010000008">
    <property type="protein sequence ID" value="KAK9121621.1"/>
    <property type="molecule type" value="Genomic_DNA"/>
</dbReference>
<evidence type="ECO:0000313" key="2">
    <source>
        <dbReference type="EMBL" id="KAK9121621.1"/>
    </source>
</evidence>
<name>A0AAP0IW46_9MAGN</name>
<comment type="caution">
    <text evidence="2">The sequence shown here is derived from an EMBL/GenBank/DDBJ whole genome shotgun (WGS) entry which is preliminary data.</text>
</comment>
<dbReference type="AlphaFoldDB" id="A0AAP0IW46"/>
<dbReference type="Proteomes" id="UP001420932">
    <property type="component" value="Unassembled WGS sequence"/>
</dbReference>
<proteinExistence type="predicted"/>
<reference evidence="2 3" key="1">
    <citation type="submission" date="2024-01" db="EMBL/GenBank/DDBJ databases">
        <title>Genome assemblies of Stephania.</title>
        <authorList>
            <person name="Yang L."/>
        </authorList>
    </citation>
    <scope>NUCLEOTIDE SEQUENCE [LARGE SCALE GENOMIC DNA]</scope>
    <source>
        <strain evidence="2">YNDBR</strain>
        <tissue evidence="2">Leaf</tissue>
    </source>
</reference>
<protein>
    <submittedName>
        <fullName evidence="2">Uncharacterized protein</fullName>
    </submittedName>
</protein>
<organism evidence="2 3">
    <name type="scientific">Stephania yunnanensis</name>
    <dbReference type="NCBI Taxonomy" id="152371"/>
    <lineage>
        <taxon>Eukaryota</taxon>
        <taxon>Viridiplantae</taxon>
        <taxon>Streptophyta</taxon>
        <taxon>Embryophyta</taxon>
        <taxon>Tracheophyta</taxon>
        <taxon>Spermatophyta</taxon>
        <taxon>Magnoliopsida</taxon>
        <taxon>Ranunculales</taxon>
        <taxon>Menispermaceae</taxon>
        <taxon>Menispermoideae</taxon>
        <taxon>Cissampelideae</taxon>
        <taxon>Stephania</taxon>
    </lineage>
</organism>
<gene>
    <name evidence="2" type="ORF">Syun_019238</name>
</gene>
<feature type="region of interest" description="Disordered" evidence="1">
    <location>
        <begin position="77"/>
        <end position="101"/>
    </location>
</feature>
<accession>A0AAP0IW46</accession>
<feature type="compositionally biased region" description="Polar residues" evidence="1">
    <location>
        <begin position="82"/>
        <end position="93"/>
    </location>
</feature>
<sequence>MQDLVNHFQDLVWTWQCTKEITIHIHAFNNWNYERLLKKIVHAISRDRHTLIPSHQTNWYCSLPWIHHLHALPVCEDDDPTSRTSYPSLNPPNMHSILSDL</sequence>